<evidence type="ECO:0000256" key="2">
    <source>
        <dbReference type="PIRSR" id="PIRSR004976-51"/>
    </source>
</evidence>
<dbReference type="CDD" id="cd24138">
    <property type="entry name" value="TtcA-like"/>
    <property type="match status" value="1"/>
</dbReference>
<dbReference type="GO" id="GO:0016740">
    <property type="term" value="F:transferase activity"/>
    <property type="evidence" value="ECO:0007669"/>
    <property type="project" value="UniProtKB-KW"/>
</dbReference>
<keyword evidence="2" id="KW-0547">Nucleotide-binding</keyword>
<gene>
    <name evidence="4" type="ORF">PM10SUCC1_11470</name>
</gene>
<feature type="binding site" evidence="2">
    <location>
        <position position="93"/>
    </location>
    <ligand>
        <name>ATP</name>
        <dbReference type="ChEBI" id="CHEBI:30616"/>
    </ligand>
</feature>
<dbReference type="InterPro" id="IPR011063">
    <property type="entry name" value="TilS/TtcA_N"/>
</dbReference>
<keyword evidence="2" id="KW-0067">ATP-binding</keyword>
<dbReference type="GO" id="GO:0008033">
    <property type="term" value="P:tRNA processing"/>
    <property type="evidence" value="ECO:0007669"/>
    <property type="project" value="InterPro"/>
</dbReference>
<dbReference type="SUPFAM" id="SSF52402">
    <property type="entry name" value="Adenine nucleotide alpha hydrolases-like"/>
    <property type="match status" value="1"/>
</dbReference>
<dbReference type="PANTHER" id="PTHR43686">
    <property type="entry name" value="SULFURTRANSFERASE-RELATED"/>
    <property type="match status" value="1"/>
</dbReference>
<accession>A0A9W6GJX9</accession>
<dbReference type="InterPro" id="IPR014729">
    <property type="entry name" value="Rossmann-like_a/b/a_fold"/>
</dbReference>
<dbReference type="Pfam" id="PF01171">
    <property type="entry name" value="ATP_bind_3"/>
    <property type="match status" value="1"/>
</dbReference>
<keyword evidence="5" id="KW-1185">Reference proteome</keyword>
<dbReference type="Proteomes" id="UP001144471">
    <property type="component" value="Unassembled WGS sequence"/>
</dbReference>
<name>A0A9W6GJX9_9FUSO</name>
<feature type="binding site" evidence="2">
    <location>
        <position position="69"/>
    </location>
    <ligand>
        <name>ATP</name>
        <dbReference type="ChEBI" id="CHEBI:30616"/>
    </ligand>
</feature>
<dbReference type="PANTHER" id="PTHR43686:SF1">
    <property type="entry name" value="AMINOTRAN_5 DOMAIN-CONTAINING PROTEIN"/>
    <property type="match status" value="1"/>
</dbReference>
<dbReference type="EMBL" id="BSDY01000004">
    <property type="protein sequence ID" value="GLI55633.1"/>
    <property type="molecule type" value="Genomic_DNA"/>
</dbReference>
<feature type="binding site" evidence="2">
    <location>
        <position position="169"/>
    </location>
    <ligand>
        <name>ATP</name>
        <dbReference type="ChEBI" id="CHEBI:30616"/>
    </ligand>
</feature>
<dbReference type="PIRSF" id="PIRSF004976">
    <property type="entry name" value="ATPase_YdaO"/>
    <property type="match status" value="1"/>
</dbReference>
<evidence type="ECO:0000259" key="3">
    <source>
        <dbReference type="Pfam" id="PF01171"/>
    </source>
</evidence>
<dbReference type="InterPro" id="IPR035107">
    <property type="entry name" value="tRNA_thiolation_TtcA_Ctu1"/>
</dbReference>
<proteinExistence type="predicted"/>
<organism evidence="4 5">
    <name type="scientific">Propionigenium maris DSM 9537</name>
    <dbReference type="NCBI Taxonomy" id="1123000"/>
    <lineage>
        <taxon>Bacteria</taxon>
        <taxon>Fusobacteriati</taxon>
        <taxon>Fusobacteriota</taxon>
        <taxon>Fusobacteriia</taxon>
        <taxon>Fusobacteriales</taxon>
        <taxon>Fusobacteriaceae</taxon>
        <taxon>Propionigenium</taxon>
    </lineage>
</organism>
<feature type="domain" description="tRNA(Ile)-lysidine/2-thiocytidine synthase N-terminal" evidence="3">
    <location>
        <begin position="59"/>
        <end position="221"/>
    </location>
</feature>
<reference evidence="4" key="1">
    <citation type="submission" date="2022-12" db="EMBL/GenBank/DDBJ databases">
        <title>Reference genome sequencing for broad-spectrum identification of bacterial and archaeal isolates by mass spectrometry.</title>
        <authorList>
            <person name="Sekiguchi Y."/>
            <person name="Tourlousse D.M."/>
        </authorList>
    </citation>
    <scope>NUCLEOTIDE SEQUENCE</scope>
    <source>
        <strain evidence="4">10succ1</strain>
    </source>
</reference>
<evidence type="ECO:0000313" key="5">
    <source>
        <dbReference type="Proteomes" id="UP001144471"/>
    </source>
</evidence>
<protein>
    <submittedName>
        <fullName evidence="4">tRNA 2-thiocytidine(32) synthetase TtcA</fullName>
    </submittedName>
</protein>
<dbReference type="AlphaFoldDB" id="A0A9W6GJX9"/>
<feature type="binding site" evidence="2">
    <location>
        <position position="164"/>
    </location>
    <ligand>
        <name>ATP</name>
        <dbReference type="ChEBI" id="CHEBI:30616"/>
    </ligand>
</feature>
<keyword evidence="1" id="KW-0808">Transferase</keyword>
<feature type="binding site" evidence="2">
    <location>
        <begin position="63"/>
        <end position="65"/>
    </location>
    <ligand>
        <name>ATP</name>
        <dbReference type="ChEBI" id="CHEBI:30616"/>
    </ligand>
</feature>
<evidence type="ECO:0000256" key="1">
    <source>
        <dbReference type="ARBA" id="ARBA00022679"/>
    </source>
</evidence>
<comment type="caution">
    <text evidence="4">The sequence shown here is derived from an EMBL/GenBank/DDBJ whole genome shotgun (WGS) entry which is preliminary data.</text>
</comment>
<evidence type="ECO:0000313" key="4">
    <source>
        <dbReference type="EMBL" id="GLI55633.1"/>
    </source>
</evidence>
<dbReference type="Gene3D" id="3.40.50.620">
    <property type="entry name" value="HUPs"/>
    <property type="match status" value="1"/>
</dbReference>
<dbReference type="GO" id="GO:0005524">
    <property type="term" value="F:ATP binding"/>
    <property type="evidence" value="ECO:0007669"/>
    <property type="project" value="UniProtKB-KW"/>
</dbReference>
<sequence>MNEKKEKKVYESIEERMREEGISRGAIATESLRKTYRKKIWTKFVKAIKDFDLVEDGDKIAVGVSGGKDSLLLCKLFQELAKDRTRKFEVAFISMNPGFEAMDMEQFKRNLEELDIPCEVFEANVWEVAFKEDPEKPCFLCAKMRRGVLYNKVEELGYNKLALGHHFDDVVETALINQFYAGTVKTMIPKVKSTSGKMELIRPLIYVKEEDIINYTKRNGIVAMACGCPIESGKVDSKRREIKNLLAELTKVNPNIKQSIFNSLKNINLDYVMGYTRGNKRDVAKDGNENK</sequence>